<feature type="transmembrane region" description="Helical" evidence="2">
    <location>
        <begin position="15"/>
        <end position="36"/>
    </location>
</feature>
<feature type="compositionally biased region" description="Basic and acidic residues" evidence="1">
    <location>
        <begin position="162"/>
        <end position="188"/>
    </location>
</feature>
<dbReference type="EMBL" id="JAROAV010000032">
    <property type="protein sequence ID" value="MDF8265204.1"/>
    <property type="molecule type" value="Genomic_DNA"/>
</dbReference>
<evidence type="ECO:0000256" key="1">
    <source>
        <dbReference type="SAM" id="MobiDB-lite"/>
    </source>
</evidence>
<dbReference type="RefSeq" id="WP_277192528.1">
    <property type="nucleotide sequence ID" value="NZ_JAROAV010000032.1"/>
</dbReference>
<keyword evidence="2" id="KW-0472">Membrane</keyword>
<evidence type="ECO:0000256" key="2">
    <source>
        <dbReference type="SAM" id="Phobius"/>
    </source>
</evidence>
<dbReference type="NCBIfam" id="NF033912">
    <property type="entry name" value="msc"/>
    <property type="match status" value="2"/>
</dbReference>
<sequence>MSTDDFDWSGMTVKVVSAIVILLVTWILAKIVKSLLSKLLLKVKFLNRETDGQTLASSLGSIGSLLVWLFGLIAILNLFALNGAVSPIQGMLGSILGALPRVLAAGLILFIGYVLAKIVRELAVTALQAANVDRFAERLNQRPAGETSGAAGTRGSTGRTDAAGRTDATARTDATGRPDATGRTDATGRADTGGVDGASRLGAQGTASGGGGGGELRISTIVGQILFVLVLAIVAISAFDALGIKAISEPATRMLTTILNALPLVLGAGILLAIGVVIARIVGGLAESLLRGFGVQRAAESTGLDTGGRDVASIGARIVQIAIVLFFAIAAARMLNFPEITNILNAVLELAGKVLFGAVVIAVGVLIANLLAKAIGGGQAATIIRYATIALFVAMGLSYMGLAESIVNLAFGAIVVGGAAAAALAFGLGGRDAAARQLERLQNRQGGPGSGTGTGTGT</sequence>
<dbReference type="Proteomes" id="UP001528912">
    <property type="component" value="Unassembled WGS sequence"/>
</dbReference>
<feature type="transmembrane region" description="Helical" evidence="2">
    <location>
        <begin position="57"/>
        <end position="80"/>
    </location>
</feature>
<dbReference type="InterPro" id="IPR008910">
    <property type="entry name" value="MSC_TM_helix"/>
</dbReference>
<feature type="transmembrane region" description="Helical" evidence="2">
    <location>
        <begin position="409"/>
        <end position="430"/>
    </location>
</feature>
<accession>A0ABT6C8E6</accession>
<evidence type="ECO:0000313" key="4">
    <source>
        <dbReference type="Proteomes" id="UP001528912"/>
    </source>
</evidence>
<dbReference type="Pfam" id="PF05552">
    <property type="entry name" value="MS_channel_1st_1"/>
    <property type="match status" value="3"/>
</dbReference>
<evidence type="ECO:0000313" key="3">
    <source>
        <dbReference type="EMBL" id="MDF8265204.1"/>
    </source>
</evidence>
<proteinExistence type="predicted"/>
<feature type="transmembrane region" description="Helical" evidence="2">
    <location>
        <begin position="225"/>
        <end position="244"/>
    </location>
</feature>
<organism evidence="3 4">
    <name type="scientific">Luteipulveratus flavus</name>
    <dbReference type="NCBI Taxonomy" id="3031728"/>
    <lineage>
        <taxon>Bacteria</taxon>
        <taxon>Bacillati</taxon>
        <taxon>Actinomycetota</taxon>
        <taxon>Actinomycetes</taxon>
        <taxon>Micrococcales</taxon>
        <taxon>Dermacoccaceae</taxon>
        <taxon>Luteipulveratus</taxon>
    </lineage>
</organism>
<keyword evidence="4" id="KW-1185">Reference proteome</keyword>
<feature type="transmembrane region" description="Helical" evidence="2">
    <location>
        <begin position="383"/>
        <end position="403"/>
    </location>
</feature>
<feature type="transmembrane region" description="Helical" evidence="2">
    <location>
        <begin position="311"/>
        <end position="330"/>
    </location>
</feature>
<name>A0ABT6C8E6_9MICO</name>
<keyword evidence="2" id="KW-1133">Transmembrane helix</keyword>
<keyword evidence="2" id="KW-0812">Transmembrane</keyword>
<dbReference type="Gene3D" id="1.10.287.1260">
    <property type="match status" value="1"/>
</dbReference>
<protein>
    <submittedName>
        <fullName evidence="3">Mechanosensitive ion channel</fullName>
    </submittedName>
</protein>
<feature type="region of interest" description="Disordered" evidence="1">
    <location>
        <begin position="143"/>
        <end position="212"/>
    </location>
</feature>
<feature type="compositionally biased region" description="Low complexity" evidence="1">
    <location>
        <begin position="144"/>
        <end position="161"/>
    </location>
</feature>
<feature type="transmembrane region" description="Helical" evidence="2">
    <location>
        <begin position="350"/>
        <end position="371"/>
    </location>
</feature>
<gene>
    <name evidence="3" type="ORF">P4R38_13185</name>
</gene>
<feature type="transmembrane region" description="Helical" evidence="2">
    <location>
        <begin position="264"/>
        <end position="290"/>
    </location>
</feature>
<comment type="caution">
    <text evidence="3">The sequence shown here is derived from an EMBL/GenBank/DDBJ whole genome shotgun (WGS) entry which is preliminary data.</text>
</comment>
<reference evidence="3 4" key="1">
    <citation type="submission" date="2023-03" db="EMBL/GenBank/DDBJ databases">
        <title>YIM 133296 draft genome.</title>
        <authorList>
            <person name="Xiong L."/>
        </authorList>
    </citation>
    <scope>NUCLEOTIDE SEQUENCE [LARGE SCALE GENOMIC DNA]</scope>
    <source>
        <strain evidence="3 4">YIM 133296</strain>
    </source>
</reference>
<feature type="transmembrane region" description="Helical" evidence="2">
    <location>
        <begin position="92"/>
        <end position="116"/>
    </location>
</feature>